<protein>
    <submittedName>
        <fullName evidence="1">Uncharacterized protein</fullName>
    </submittedName>
</protein>
<dbReference type="Proteomes" id="UP000239494">
    <property type="component" value="Unassembled WGS sequence"/>
</dbReference>
<evidence type="ECO:0000313" key="2">
    <source>
        <dbReference type="Proteomes" id="UP000239494"/>
    </source>
</evidence>
<evidence type="ECO:0000313" key="1">
    <source>
        <dbReference type="EMBL" id="PRY46004.1"/>
    </source>
</evidence>
<comment type="caution">
    <text evidence="1">The sequence shown here is derived from an EMBL/GenBank/DDBJ whole genome shotgun (WGS) entry which is preliminary data.</text>
</comment>
<organism evidence="1 2">
    <name type="scientific">Umezawaea tangerina</name>
    <dbReference type="NCBI Taxonomy" id="84725"/>
    <lineage>
        <taxon>Bacteria</taxon>
        <taxon>Bacillati</taxon>
        <taxon>Actinomycetota</taxon>
        <taxon>Actinomycetes</taxon>
        <taxon>Pseudonocardiales</taxon>
        <taxon>Pseudonocardiaceae</taxon>
        <taxon>Umezawaea</taxon>
    </lineage>
</organism>
<keyword evidence="2" id="KW-1185">Reference proteome</keyword>
<proteinExistence type="predicted"/>
<sequence length="88" mass="9369">MSTFARNRTTWLLPAGTMPAGARVLVDRTCWAAPTSTDVLDSRTRHSATGHEVVGLFDARVPAHQDTEAVAPRGFRLLGIRPSIGGAA</sequence>
<name>A0A2T0TJW1_9PSEU</name>
<reference evidence="1 2" key="1">
    <citation type="submission" date="2018-03" db="EMBL/GenBank/DDBJ databases">
        <title>Genomic Encyclopedia of Archaeal and Bacterial Type Strains, Phase II (KMG-II): from individual species to whole genera.</title>
        <authorList>
            <person name="Goeker M."/>
        </authorList>
    </citation>
    <scope>NUCLEOTIDE SEQUENCE [LARGE SCALE GENOMIC DNA]</scope>
    <source>
        <strain evidence="1 2">DSM 44720</strain>
    </source>
</reference>
<accession>A0A2T0TJW1</accession>
<dbReference type="AlphaFoldDB" id="A0A2T0TJW1"/>
<dbReference type="EMBL" id="PVTF01000001">
    <property type="protein sequence ID" value="PRY46004.1"/>
    <property type="molecule type" value="Genomic_DNA"/>
</dbReference>
<gene>
    <name evidence="1" type="ORF">CLV43_101268</name>
</gene>